<dbReference type="GO" id="GO:0097320">
    <property type="term" value="P:plasma membrane tubulation"/>
    <property type="evidence" value="ECO:0007669"/>
    <property type="project" value="TreeGrafter"/>
</dbReference>
<dbReference type="GO" id="GO:0007010">
    <property type="term" value="P:cytoskeleton organization"/>
    <property type="evidence" value="ECO:0007669"/>
    <property type="project" value="TreeGrafter"/>
</dbReference>
<dbReference type="PROSITE" id="PS51741">
    <property type="entry name" value="F_BAR"/>
    <property type="match status" value="1"/>
</dbReference>
<dbReference type="PANTHER" id="PTHR23065">
    <property type="entry name" value="PROLINE-SERINE-THREONINE PHOSPHATASE INTERACTING PROTEIN 1"/>
    <property type="match status" value="1"/>
</dbReference>
<evidence type="ECO:0000256" key="1">
    <source>
        <dbReference type="ARBA" id="ARBA00004184"/>
    </source>
</evidence>
<feature type="domain" description="F-BAR" evidence="7">
    <location>
        <begin position="1"/>
        <end position="275"/>
    </location>
</feature>
<evidence type="ECO:0000313" key="9">
    <source>
        <dbReference type="WBParaSite" id="HCON_00011060-00001"/>
    </source>
</evidence>
<name>A0A7I4XVY5_HAECO</name>
<dbReference type="Pfam" id="PF00611">
    <property type="entry name" value="FCH"/>
    <property type="match status" value="1"/>
</dbReference>
<dbReference type="AlphaFoldDB" id="A0A7I4XVY5"/>
<feature type="compositionally biased region" description="Polar residues" evidence="5">
    <location>
        <begin position="340"/>
        <end position="358"/>
    </location>
</feature>
<dbReference type="InterPro" id="IPR027267">
    <property type="entry name" value="AH/BAR_dom_sf"/>
</dbReference>
<feature type="region of interest" description="Disordered" evidence="5">
    <location>
        <begin position="332"/>
        <end position="392"/>
    </location>
</feature>
<dbReference type="WBParaSite" id="HCON_00011060-00001">
    <property type="protein sequence ID" value="HCON_00011060-00001"/>
    <property type="gene ID" value="HCON_00011060"/>
</dbReference>
<accession>A0A7I4XVY5</accession>
<dbReference type="SMART" id="SM00326">
    <property type="entry name" value="SH3"/>
    <property type="match status" value="1"/>
</dbReference>
<evidence type="ECO:0000256" key="5">
    <source>
        <dbReference type="SAM" id="MobiDB-lite"/>
    </source>
</evidence>
<dbReference type="InterPro" id="IPR001452">
    <property type="entry name" value="SH3_domain"/>
</dbReference>
<evidence type="ECO:0000256" key="3">
    <source>
        <dbReference type="PROSITE-ProRule" id="PRU00192"/>
    </source>
</evidence>
<feature type="compositionally biased region" description="Polar residues" evidence="5">
    <location>
        <begin position="371"/>
        <end position="384"/>
    </location>
</feature>
<evidence type="ECO:0000256" key="4">
    <source>
        <dbReference type="PROSITE-ProRule" id="PRU01077"/>
    </source>
</evidence>
<dbReference type="SMART" id="SM00055">
    <property type="entry name" value="FCH"/>
    <property type="match status" value="1"/>
</dbReference>
<dbReference type="Gene3D" id="1.20.1270.60">
    <property type="entry name" value="Arfaptin homology (AH) domain/BAR domain"/>
    <property type="match status" value="1"/>
</dbReference>
<dbReference type="Proteomes" id="UP000025227">
    <property type="component" value="Unplaced"/>
</dbReference>
<feature type="domain" description="SH3" evidence="6">
    <location>
        <begin position="406"/>
        <end position="464"/>
    </location>
</feature>
<dbReference type="Gene3D" id="2.30.30.40">
    <property type="entry name" value="SH3 Domains"/>
    <property type="match status" value="1"/>
</dbReference>
<organism evidence="8 9">
    <name type="scientific">Haemonchus contortus</name>
    <name type="common">Barber pole worm</name>
    <dbReference type="NCBI Taxonomy" id="6289"/>
    <lineage>
        <taxon>Eukaryota</taxon>
        <taxon>Metazoa</taxon>
        <taxon>Ecdysozoa</taxon>
        <taxon>Nematoda</taxon>
        <taxon>Chromadorea</taxon>
        <taxon>Rhabditida</taxon>
        <taxon>Rhabditina</taxon>
        <taxon>Rhabditomorpha</taxon>
        <taxon>Strongyloidea</taxon>
        <taxon>Trichostrongylidae</taxon>
        <taxon>Haemonchus</taxon>
    </lineage>
</organism>
<evidence type="ECO:0000259" key="7">
    <source>
        <dbReference type="PROSITE" id="PS51741"/>
    </source>
</evidence>
<evidence type="ECO:0000313" key="8">
    <source>
        <dbReference type="Proteomes" id="UP000025227"/>
    </source>
</evidence>
<dbReference type="PRINTS" id="PR00452">
    <property type="entry name" value="SH3DOMAIN"/>
</dbReference>
<dbReference type="GO" id="GO:0005768">
    <property type="term" value="C:endosome"/>
    <property type="evidence" value="ECO:0007669"/>
    <property type="project" value="TreeGrafter"/>
</dbReference>
<dbReference type="GO" id="GO:0005886">
    <property type="term" value="C:plasma membrane"/>
    <property type="evidence" value="ECO:0007669"/>
    <property type="project" value="TreeGrafter"/>
</dbReference>
<dbReference type="InterPro" id="IPR036028">
    <property type="entry name" value="SH3-like_dom_sf"/>
</dbReference>
<dbReference type="InterPro" id="IPR001060">
    <property type="entry name" value="FCH_dom"/>
</dbReference>
<reference evidence="9" key="1">
    <citation type="submission" date="2020-12" db="UniProtKB">
        <authorList>
            <consortium name="WormBaseParasite"/>
        </authorList>
    </citation>
    <scope>IDENTIFICATION</scope>
    <source>
        <strain evidence="9">MHco3</strain>
    </source>
</reference>
<dbReference type="PANTHER" id="PTHR23065:SF11">
    <property type="entry name" value="SYNDAPIN, ISOFORM C"/>
    <property type="match status" value="1"/>
</dbReference>
<dbReference type="Pfam" id="PF00018">
    <property type="entry name" value="SH3_1"/>
    <property type="match status" value="1"/>
</dbReference>
<sequence>MAVDVLAPGFWEIGAYKNNVRRIKEGIDELDDFTKMLRERVEIEARYGKAMQQFANKWKGHVERTVPSGSIKRAWMEILEEADSISVQHNRVKDRLVDEVLKTLALYRKENFHPSALRAPKELREAEEGFERAQRKWKKLHEKLEASKKAYYNACRQEKSALVNLNNTQADPALSRDGAKKFRDRLEKCREDVQKCKSFYEKNIEEITHYRTPYVEEMTFEFEKCQAIEMKRSKFLIEMLSATQKVLVDLACDNRFTQLHGNLENVLRSCDESALAADLQAWSALNGKDASTEWPAFEEYTESLRAIVSKKGHSNSTSTGVILTKQIIKTDDMPGPATVTAPNSDSGKSNDSGTNSTTDVRKNDIHKVKVRSTQQNTDGQQENRGSPPLSIATLDSARYSGYEELRTKCTATVLYNYSPNESDEIPLKKGETIEILSEADSLGWCTGRKNGEVGLLPASYVQEM</sequence>
<dbReference type="SUPFAM" id="SSF50044">
    <property type="entry name" value="SH3-domain"/>
    <property type="match status" value="1"/>
</dbReference>
<evidence type="ECO:0000256" key="2">
    <source>
        <dbReference type="ARBA" id="ARBA00022443"/>
    </source>
</evidence>
<dbReference type="PROSITE" id="PS50002">
    <property type="entry name" value="SH3"/>
    <property type="match status" value="1"/>
</dbReference>
<dbReference type="GO" id="GO:0005543">
    <property type="term" value="F:phospholipid binding"/>
    <property type="evidence" value="ECO:0007669"/>
    <property type="project" value="TreeGrafter"/>
</dbReference>
<dbReference type="InterPro" id="IPR031160">
    <property type="entry name" value="F_BAR_dom"/>
</dbReference>
<dbReference type="GO" id="GO:0030100">
    <property type="term" value="P:regulation of endocytosis"/>
    <property type="evidence" value="ECO:0007669"/>
    <property type="project" value="TreeGrafter"/>
</dbReference>
<dbReference type="SUPFAM" id="SSF103657">
    <property type="entry name" value="BAR/IMD domain-like"/>
    <property type="match status" value="1"/>
</dbReference>
<dbReference type="OMA" id="AMAHVFK"/>
<dbReference type="OrthoDB" id="10255128at2759"/>
<comment type="subcellular location">
    <subcellularLocation>
        <location evidence="1">Endomembrane system</location>
        <topology evidence="1">Peripheral membrane protein</topology>
    </subcellularLocation>
</comment>
<evidence type="ECO:0000259" key="6">
    <source>
        <dbReference type="PROSITE" id="PS50002"/>
    </source>
</evidence>
<protein>
    <submittedName>
        <fullName evidence="9">Protein kinase C and casein kinase substrate in neurons protein 1</fullName>
    </submittedName>
</protein>
<proteinExistence type="predicted"/>
<keyword evidence="4" id="KW-0175">Coiled coil</keyword>
<keyword evidence="2 3" id="KW-0728">SH3 domain</keyword>
<keyword evidence="8" id="KW-1185">Reference proteome</keyword>
<dbReference type="FunFam" id="1.20.1270.60:FF:000009">
    <property type="entry name" value="Protein kinase C and casein kinase substrate in neurons 2"/>
    <property type="match status" value="1"/>
</dbReference>